<sequence length="544" mass="61649">MMRHIQSMYPSEDGNREARYELLGLFETVLTELDQLKDPNKMTLGAEPNLSSNYYQNIINEAVIPEKGFGTRKTVEELVKLAEGHRFLNRHYVANATPLPNNASIVGNLLMVLLNGNNLWDVDGTAAAKTEVQITSMMSDIVGYDKQKSGGFTTWGGQGAVFQSLRLAIATACPEANQKGIPQHLYAFCSELSHFSLYKSMEAAGIGTDHLVRVKTNHDHSMDLTDLREKMKVVIENGGLPVYILATLGTTDTFGIDDLSGIKQITDEIKTTYDLPHIYIHADSAMGGMYSFFNKYHFEENPLYFENEVLEVLSHYKSRFQELWHADSLVFDFHKLGQTPYTTSLFLIKDRTALQAVDLDPQETPYVGNRGFGSYHTSYTLECSRMGSSIPIYASLIALGVEGYQEILANYIRVSLAFRQKLTEAFPNVAVTNEVAPVTTFRFYPREIRYADEISGNITEKEVREINSYNEKIAETLGRYRDQTYFGSTKKQRYVYPTDSPSPVPLYVEKFYCVSPYTTLDVLDDYIDFLKKHIHSSDLIMREN</sequence>
<dbReference type="Gene3D" id="3.40.640.10">
    <property type="entry name" value="Type I PLP-dependent aspartate aminotransferase-like (Major domain)"/>
    <property type="match status" value="1"/>
</dbReference>
<gene>
    <name evidence="7" type="ORF">PJ311_16415</name>
</gene>
<name>A0ABT4X799_9BACI</name>
<dbReference type="SUPFAM" id="SSF53383">
    <property type="entry name" value="PLP-dependent transferases"/>
    <property type="match status" value="1"/>
</dbReference>
<dbReference type="Proteomes" id="UP001211894">
    <property type="component" value="Unassembled WGS sequence"/>
</dbReference>
<keyword evidence="4 6" id="KW-0663">Pyridoxal phosphate</keyword>
<keyword evidence="5 6" id="KW-0456">Lyase</keyword>
<comment type="cofactor">
    <cofactor evidence="1 6">
        <name>pyridoxal 5'-phosphate</name>
        <dbReference type="ChEBI" id="CHEBI:597326"/>
    </cofactor>
</comment>
<evidence type="ECO:0000313" key="7">
    <source>
        <dbReference type="EMBL" id="MDA7028158.1"/>
    </source>
</evidence>
<evidence type="ECO:0000256" key="3">
    <source>
        <dbReference type="ARBA" id="ARBA00022793"/>
    </source>
</evidence>
<dbReference type="InterPro" id="IPR015421">
    <property type="entry name" value="PyrdxlP-dep_Trfase_major"/>
</dbReference>
<evidence type="ECO:0000256" key="5">
    <source>
        <dbReference type="ARBA" id="ARBA00023239"/>
    </source>
</evidence>
<organism evidence="7 8">
    <name type="scientific">Bacillus changyiensis</name>
    <dbReference type="NCBI Taxonomy" id="3004103"/>
    <lineage>
        <taxon>Bacteria</taxon>
        <taxon>Bacillati</taxon>
        <taxon>Bacillota</taxon>
        <taxon>Bacilli</taxon>
        <taxon>Bacillales</taxon>
        <taxon>Bacillaceae</taxon>
        <taxon>Bacillus</taxon>
    </lineage>
</organism>
<accession>A0ABT4X799</accession>
<dbReference type="InterPro" id="IPR015424">
    <property type="entry name" value="PyrdxlP-dep_Trfase"/>
</dbReference>
<dbReference type="InterPro" id="IPR002129">
    <property type="entry name" value="PyrdxlP-dep_de-COase"/>
</dbReference>
<evidence type="ECO:0000256" key="6">
    <source>
        <dbReference type="RuleBase" id="RU000382"/>
    </source>
</evidence>
<dbReference type="EMBL" id="JAQKAB010000013">
    <property type="protein sequence ID" value="MDA7028158.1"/>
    <property type="molecule type" value="Genomic_DNA"/>
</dbReference>
<reference evidence="7 8" key="1">
    <citation type="submission" date="2023-01" db="EMBL/GenBank/DDBJ databases">
        <title>Bacillus changyiensis sp. nov., isolated from a coastal deposit.</title>
        <authorList>
            <person name="Xiao G."/>
            <person name="Lai Q."/>
            <person name="Hu Z."/>
            <person name="Shao Z."/>
        </authorList>
    </citation>
    <scope>NUCLEOTIDE SEQUENCE [LARGE SCALE GENOMIC DNA]</scope>
    <source>
        <strain evidence="7 8">CLL-7-23</strain>
    </source>
</reference>
<protein>
    <submittedName>
        <fullName evidence="7">Pyridoxal-dependent decarboxylase</fullName>
    </submittedName>
</protein>
<dbReference type="Pfam" id="PF00282">
    <property type="entry name" value="Pyridoxal_deC"/>
    <property type="match status" value="1"/>
</dbReference>
<keyword evidence="8" id="KW-1185">Reference proteome</keyword>
<comment type="similarity">
    <text evidence="2 6">Belongs to the group II decarboxylase family.</text>
</comment>
<evidence type="ECO:0000256" key="1">
    <source>
        <dbReference type="ARBA" id="ARBA00001933"/>
    </source>
</evidence>
<evidence type="ECO:0000256" key="2">
    <source>
        <dbReference type="ARBA" id="ARBA00009533"/>
    </source>
</evidence>
<evidence type="ECO:0000256" key="4">
    <source>
        <dbReference type="ARBA" id="ARBA00022898"/>
    </source>
</evidence>
<evidence type="ECO:0000313" key="8">
    <source>
        <dbReference type="Proteomes" id="UP001211894"/>
    </source>
</evidence>
<dbReference type="PANTHER" id="PTHR45677:SF8">
    <property type="entry name" value="CYSTEINE SULFINIC ACID DECARBOXYLASE"/>
    <property type="match status" value="1"/>
</dbReference>
<dbReference type="PANTHER" id="PTHR45677">
    <property type="entry name" value="GLUTAMATE DECARBOXYLASE-RELATED"/>
    <property type="match status" value="1"/>
</dbReference>
<keyword evidence="3" id="KW-0210">Decarboxylase</keyword>
<proteinExistence type="inferred from homology"/>
<comment type="caution">
    <text evidence="7">The sequence shown here is derived from an EMBL/GenBank/DDBJ whole genome shotgun (WGS) entry which is preliminary data.</text>
</comment>